<dbReference type="AlphaFoldDB" id="A0A2U1IWY3"/>
<keyword evidence="2" id="KW-1185">Reference proteome</keyword>
<organism evidence="1 2">
    <name type="scientific">Smittium angustum</name>
    <dbReference type="NCBI Taxonomy" id="133377"/>
    <lineage>
        <taxon>Eukaryota</taxon>
        <taxon>Fungi</taxon>
        <taxon>Fungi incertae sedis</taxon>
        <taxon>Zoopagomycota</taxon>
        <taxon>Kickxellomycotina</taxon>
        <taxon>Harpellomycetes</taxon>
        <taxon>Harpellales</taxon>
        <taxon>Legeriomycetaceae</taxon>
        <taxon>Smittium</taxon>
    </lineage>
</organism>
<proteinExistence type="predicted"/>
<protein>
    <submittedName>
        <fullName evidence="1">Uncharacterized protein</fullName>
    </submittedName>
</protein>
<feature type="non-terminal residue" evidence="1">
    <location>
        <position position="1"/>
    </location>
</feature>
<sequence>GSVQCTGANPPTPYQQCLNDHNGYSSFKINDVPCFCADDGTMQCTGITPIPAKYQQCLSEHNGSAAFTLGGIGCFCLQDGTIQCLGKAQEPNKYQWCLRNHGGQAAFKENDKDCFYGSVQCTGVPPVDPNRPCTFNPSGSNTWTESGQICTCLPAGTVSCIVPLSTAN</sequence>
<evidence type="ECO:0000313" key="1">
    <source>
        <dbReference type="EMBL" id="PVZ97242.1"/>
    </source>
</evidence>
<gene>
    <name evidence="1" type="ORF">BB558_006806</name>
</gene>
<name>A0A2U1IWY3_SMIAN</name>
<comment type="caution">
    <text evidence="1">The sequence shown here is derived from an EMBL/GenBank/DDBJ whole genome shotgun (WGS) entry which is preliminary data.</text>
</comment>
<dbReference type="Proteomes" id="UP000245591">
    <property type="component" value="Unassembled WGS sequence"/>
</dbReference>
<evidence type="ECO:0000313" key="2">
    <source>
        <dbReference type="Proteomes" id="UP000245591"/>
    </source>
</evidence>
<reference evidence="1 2" key="1">
    <citation type="journal article" date="2018" name="MBio">
        <title>Comparative Genomics Reveals the Core Gene Toolbox for the Fungus-Insect Symbiosis.</title>
        <authorList>
            <person name="Wang Y."/>
            <person name="Stata M."/>
            <person name="Wang W."/>
            <person name="Stajich J.E."/>
            <person name="White M.M."/>
            <person name="Moncalvo J.M."/>
        </authorList>
    </citation>
    <scope>NUCLEOTIDE SEQUENCE [LARGE SCALE GENOMIC DNA]</scope>
    <source>
        <strain evidence="1 2">AUS-126-30</strain>
    </source>
</reference>
<dbReference type="EMBL" id="MBFU01000898">
    <property type="protein sequence ID" value="PVZ97242.1"/>
    <property type="molecule type" value="Genomic_DNA"/>
</dbReference>
<accession>A0A2U1IWY3</accession>